<evidence type="ECO:0000256" key="1">
    <source>
        <dbReference type="SAM" id="MobiDB-lite"/>
    </source>
</evidence>
<evidence type="ECO:0000313" key="2">
    <source>
        <dbReference type="EMBL" id="PRE53749.1"/>
    </source>
</evidence>
<gene>
    <name evidence="2" type="ORF">C6P99_05610</name>
</gene>
<reference evidence="2 3" key="1">
    <citation type="submission" date="2018-03" db="EMBL/GenBank/DDBJ databases">
        <authorList>
            <person name="Nguyen K."/>
            <person name="Fouts D."/>
            <person name="Sutton G."/>
        </authorList>
    </citation>
    <scope>NUCLEOTIDE SEQUENCE [LARGE SCALE GENOMIC DNA]</scope>
    <source>
        <strain evidence="2 3">AU14328</strain>
    </source>
</reference>
<feature type="compositionally biased region" description="Polar residues" evidence="1">
    <location>
        <begin position="1"/>
        <end position="11"/>
    </location>
</feature>
<comment type="caution">
    <text evidence="2">The sequence shown here is derived from an EMBL/GenBank/DDBJ whole genome shotgun (WGS) entry which is preliminary data.</text>
</comment>
<evidence type="ECO:0000313" key="3">
    <source>
        <dbReference type="Proteomes" id="UP000237811"/>
    </source>
</evidence>
<proteinExistence type="predicted"/>
<sequence>MLLATGKQSGASWKKPPAQRRRKEWMCAIVARGAGERRSGAEGAAAAVPYAGRRFTRASPPAYRAE</sequence>
<protein>
    <submittedName>
        <fullName evidence="2">Uncharacterized protein</fullName>
    </submittedName>
</protein>
<accession>A0AB37AZJ4</accession>
<organism evidence="2 3">
    <name type="scientific">Burkholderia multivorans</name>
    <dbReference type="NCBI Taxonomy" id="87883"/>
    <lineage>
        <taxon>Bacteria</taxon>
        <taxon>Pseudomonadati</taxon>
        <taxon>Pseudomonadota</taxon>
        <taxon>Betaproteobacteria</taxon>
        <taxon>Burkholderiales</taxon>
        <taxon>Burkholderiaceae</taxon>
        <taxon>Burkholderia</taxon>
        <taxon>Burkholderia cepacia complex</taxon>
    </lineage>
</organism>
<name>A0AB37AZJ4_9BURK</name>
<feature type="region of interest" description="Disordered" evidence="1">
    <location>
        <begin position="1"/>
        <end position="22"/>
    </location>
</feature>
<dbReference type="EMBL" id="PVFR01000016">
    <property type="protein sequence ID" value="PRE53749.1"/>
    <property type="molecule type" value="Genomic_DNA"/>
</dbReference>
<dbReference type="AlphaFoldDB" id="A0AB37AZJ4"/>
<dbReference type="Proteomes" id="UP000237811">
    <property type="component" value="Unassembled WGS sequence"/>
</dbReference>